<protein>
    <submittedName>
        <fullName evidence="6">Succinate semialdehyde dehydrogenase</fullName>
    </submittedName>
</protein>
<evidence type="ECO:0000256" key="4">
    <source>
        <dbReference type="RuleBase" id="RU003345"/>
    </source>
</evidence>
<dbReference type="Pfam" id="PF00171">
    <property type="entry name" value="Aldedh"/>
    <property type="match status" value="2"/>
</dbReference>
<feature type="domain" description="Aldehyde dehydrogenase" evidence="5">
    <location>
        <begin position="303"/>
        <end position="512"/>
    </location>
</feature>
<dbReference type="CDD" id="cd07102">
    <property type="entry name" value="ALDH_EDX86601"/>
    <property type="match status" value="1"/>
</dbReference>
<dbReference type="Proteomes" id="UP000757232">
    <property type="component" value="Unassembled WGS sequence"/>
</dbReference>
<proteinExistence type="inferred from homology"/>
<dbReference type="EMBL" id="LNZH02000190">
    <property type="protein sequence ID" value="OCB87574.1"/>
    <property type="molecule type" value="Genomic_DNA"/>
</dbReference>
<evidence type="ECO:0000256" key="3">
    <source>
        <dbReference type="PROSITE-ProRule" id="PRU10007"/>
    </source>
</evidence>
<dbReference type="InterPro" id="IPR029510">
    <property type="entry name" value="Ald_DH_CS_GLU"/>
</dbReference>
<dbReference type="FunFam" id="3.40.309.10:FF:000009">
    <property type="entry name" value="Aldehyde dehydrogenase A"/>
    <property type="match status" value="1"/>
</dbReference>
<dbReference type="PANTHER" id="PTHR11699">
    <property type="entry name" value="ALDEHYDE DEHYDROGENASE-RELATED"/>
    <property type="match status" value="1"/>
</dbReference>
<dbReference type="InterPro" id="IPR016160">
    <property type="entry name" value="Ald_DH_CS_CYS"/>
</dbReference>
<comment type="caution">
    <text evidence="6">The sequence shown here is derived from an EMBL/GenBank/DDBJ whole genome shotgun (WGS) entry which is preliminary data.</text>
</comment>
<dbReference type="InterPro" id="IPR016161">
    <property type="entry name" value="Ald_DH/histidinol_DH"/>
</dbReference>
<keyword evidence="2 4" id="KW-0560">Oxidoreductase</keyword>
<dbReference type="PROSITE" id="PS00070">
    <property type="entry name" value="ALDEHYDE_DEHYDR_CYS"/>
    <property type="match status" value="1"/>
</dbReference>
<dbReference type="InterPro" id="IPR016163">
    <property type="entry name" value="Ald_DH_C"/>
</dbReference>
<dbReference type="InterPro" id="IPR016162">
    <property type="entry name" value="Ald_DH_N"/>
</dbReference>
<evidence type="ECO:0000256" key="1">
    <source>
        <dbReference type="ARBA" id="ARBA00009986"/>
    </source>
</evidence>
<dbReference type="SUPFAM" id="SSF53720">
    <property type="entry name" value="ALDH-like"/>
    <property type="match status" value="1"/>
</dbReference>
<evidence type="ECO:0000313" key="7">
    <source>
        <dbReference type="Proteomes" id="UP000757232"/>
    </source>
</evidence>
<reference evidence="6" key="1">
    <citation type="submission" date="2016-06" db="EMBL/GenBank/DDBJ databases">
        <title>Draft Genome sequence of the fungus Inonotus baumii.</title>
        <authorList>
            <person name="Zhu H."/>
            <person name="Lin W."/>
        </authorList>
    </citation>
    <scope>NUCLEOTIDE SEQUENCE</scope>
    <source>
        <strain evidence="6">821</strain>
    </source>
</reference>
<dbReference type="AlphaFoldDB" id="A0A9Q5NBK2"/>
<accession>A0A9Q5NBK2</accession>
<dbReference type="InterPro" id="IPR015590">
    <property type="entry name" value="Aldehyde_DH_dom"/>
</dbReference>
<evidence type="ECO:0000313" key="6">
    <source>
        <dbReference type="EMBL" id="OCB87574.1"/>
    </source>
</evidence>
<organism evidence="6 7">
    <name type="scientific">Sanghuangporus baumii</name>
    <name type="common">Phellinus baumii</name>
    <dbReference type="NCBI Taxonomy" id="108892"/>
    <lineage>
        <taxon>Eukaryota</taxon>
        <taxon>Fungi</taxon>
        <taxon>Dikarya</taxon>
        <taxon>Basidiomycota</taxon>
        <taxon>Agaricomycotina</taxon>
        <taxon>Agaricomycetes</taxon>
        <taxon>Hymenochaetales</taxon>
        <taxon>Hymenochaetaceae</taxon>
        <taxon>Sanghuangporus</taxon>
    </lineage>
</organism>
<evidence type="ECO:0000256" key="2">
    <source>
        <dbReference type="ARBA" id="ARBA00023002"/>
    </source>
</evidence>
<dbReference type="Gene3D" id="3.40.605.10">
    <property type="entry name" value="Aldehyde Dehydrogenase, Chain A, domain 1"/>
    <property type="match status" value="2"/>
</dbReference>
<evidence type="ECO:0000259" key="5">
    <source>
        <dbReference type="Pfam" id="PF00171"/>
    </source>
</evidence>
<feature type="active site" evidence="3">
    <location>
        <position position="259"/>
    </location>
</feature>
<dbReference type="PROSITE" id="PS00687">
    <property type="entry name" value="ALDEHYDE_DEHYDR_GLU"/>
    <property type="match status" value="1"/>
</dbReference>
<dbReference type="OrthoDB" id="310895at2759"/>
<dbReference type="GO" id="GO:0016620">
    <property type="term" value="F:oxidoreductase activity, acting on the aldehyde or oxo group of donors, NAD or NADP as acceptor"/>
    <property type="evidence" value="ECO:0007669"/>
    <property type="project" value="InterPro"/>
</dbReference>
<sequence length="519" mass="55989">MTSPRTQTTIVPHTQQPLLTRTYPSESELDAIIKTAADVQKRWANVPVSRRVEIGYKFIVSEIRAVCRGQDTNSPVFLAEQEEFKKMVPELPLELTMQMGRPISQTPGELRGMIGRAEYMLSIAESSLLPVSLADTDQPGFKRYIERVPLGVVHVITPWNYPYLVTINSVLPALVAGNAVLLKPSPQTPLVAERLQRAFEAAGVPKGVFQAVHLGPEGVEHVVKHKSVDFVCFTGSVVGGKTVEKMAVNAQGFKGVALELGGKDPAYVRADADFDYTVAELVDGTYPSFSSPPASADTQGSSVLGAFFNSGQSCCAIERIYVHESIFDKFVAAYVELVKKYKLGDPTDPSTTLGPVVSVASAEKIRKQVADAVAAGAKPLVPEQLFPAAISGTAFVAPQVLINVNHSMEIMMEETFGPVIGIQSVSSDKEALSLMNDSPYGLTASVWTDAANSEVSMAAFLTFADGLETGTVFLNRCDYLDPALAWTGVKNSGRGVSLSKFGYDQLTRAKSVHMKFKTS</sequence>
<keyword evidence="7" id="KW-1185">Reference proteome</keyword>
<name>A0A9Q5NBK2_SANBA</name>
<gene>
    <name evidence="6" type="ORF">A7U60_g5277</name>
</gene>
<dbReference type="Gene3D" id="3.40.309.10">
    <property type="entry name" value="Aldehyde Dehydrogenase, Chain A, domain 2"/>
    <property type="match status" value="1"/>
</dbReference>
<feature type="domain" description="Aldehyde dehydrogenase" evidence="5">
    <location>
        <begin position="90"/>
        <end position="285"/>
    </location>
</feature>
<comment type="similarity">
    <text evidence="1 4">Belongs to the aldehyde dehydrogenase family.</text>
</comment>